<dbReference type="PROSITE" id="PS51724">
    <property type="entry name" value="SPOR"/>
    <property type="match status" value="1"/>
</dbReference>
<organism evidence="4 5">
    <name type="scientific">Dankookia rubra</name>
    <dbReference type="NCBI Taxonomy" id="1442381"/>
    <lineage>
        <taxon>Bacteria</taxon>
        <taxon>Pseudomonadati</taxon>
        <taxon>Pseudomonadota</taxon>
        <taxon>Alphaproteobacteria</taxon>
        <taxon>Acetobacterales</taxon>
        <taxon>Roseomonadaceae</taxon>
        <taxon>Dankookia</taxon>
    </lineage>
</organism>
<gene>
    <name evidence="4" type="ORF">E2C06_02640</name>
</gene>
<keyword evidence="5" id="KW-1185">Reference proteome</keyword>
<dbReference type="Pfam" id="PF05036">
    <property type="entry name" value="SPOR"/>
    <property type="match status" value="1"/>
</dbReference>
<sequence length="253" mass="25965">MSDLAVPSWRPRQEKQGLSVKMLAVAGGLVGAVALAGAVAWGLSRMGPQPVPVIEADVRPLKVRPENPGGMVVPNQDQLILEPLAVRREAERRSSNSRLDQGPEAPQLDLLKRQAAPPPPTLAEPAAPAPAAPTPAPTPAPPTALANNAAPLAPPVAAQRPAPAAPAAAAVNGRAMIQLGALATEEAARAEWDRVAKRVPELAGFQPRITKVERDGQTPLFRLRAGGLADAAAAKTLCEAVRAKGGACVPVGG</sequence>
<dbReference type="SUPFAM" id="SSF110997">
    <property type="entry name" value="Sporulation related repeat"/>
    <property type="match status" value="1"/>
</dbReference>
<dbReference type="AlphaFoldDB" id="A0A4V3AAP5"/>
<evidence type="ECO:0000313" key="4">
    <source>
        <dbReference type="EMBL" id="TDH64255.1"/>
    </source>
</evidence>
<name>A0A4V3AAP5_9PROT</name>
<dbReference type="Proteomes" id="UP000295096">
    <property type="component" value="Unassembled WGS sequence"/>
</dbReference>
<feature type="region of interest" description="Disordered" evidence="1">
    <location>
        <begin position="114"/>
        <end position="148"/>
    </location>
</feature>
<evidence type="ECO:0000256" key="2">
    <source>
        <dbReference type="SAM" id="Phobius"/>
    </source>
</evidence>
<keyword evidence="2" id="KW-0472">Membrane</keyword>
<dbReference type="EMBL" id="SMSJ01000002">
    <property type="protein sequence ID" value="TDH64255.1"/>
    <property type="molecule type" value="Genomic_DNA"/>
</dbReference>
<evidence type="ECO:0000313" key="5">
    <source>
        <dbReference type="Proteomes" id="UP000295096"/>
    </source>
</evidence>
<dbReference type="RefSeq" id="WP_133287020.1">
    <property type="nucleotide sequence ID" value="NZ_SMSJ01000002.1"/>
</dbReference>
<reference evidence="4 5" key="1">
    <citation type="journal article" date="2016" name="J. Microbiol.">
        <title>Dankookia rubra gen. nov., sp. nov., an alphaproteobacterium isolated from sediment of a shallow stream.</title>
        <authorList>
            <person name="Kim W.H."/>
            <person name="Kim D.H."/>
            <person name="Kang K."/>
            <person name="Ahn T.Y."/>
        </authorList>
    </citation>
    <scope>NUCLEOTIDE SEQUENCE [LARGE SCALE GENOMIC DNA]</scope>
    <source>
        <strain evidence="4 5">JCM30602</strain>
    </source>
</reference>
<accession>A0A4V3AAP5</accession>
<keyword evidence="2" id="KW-1133">Transmembrane helix</keyword>
<feature type="transmembrane region" description="Helical" evidence="2">
    <location>
        <begin position="20"/>
        <end position="43"/>
    </location>
</feature>
<keyword evidence="2" id="KW-0812">Transmembrane</keyword>
<proteinExistence type="predicted"/>
<dbReference type="GO" id="GO:0042834">
    <property type="term" value="F:peptidoglycan binding"/>
    <property type="evidence" value="ECO:0007669"/>
    <property type="project" value="InterPro"/>
</dbReference>
<feature type="domain" description="SPOR" evidence="3">
    <location>
        <begin position="169"/>
        <end position="253"/>
    </location>
</feature>
<dbReference type="InterPro" id="IPR007730">
    <property type="entry name" value="SPOR-like_dom"/>
</dbReference>
<dbReference type="Gene3D" id="3.30.70.1070">
    <property type="entry name" value="Sporulation related repeat"/>
    <property type="match status" value="1"/>
</dbReference>
<feature type="compositionally biased region" description="Pro residues" evidence="1">
    <location>
        <begin position="116"/>
        <end position="142"/>
    </location>
</feature>
<dbReference type="InterPro" id="IPR036680">
    <property type="entry name" value="SPOR-like_sf"/>
</dbReference>
<comment type="caution">
    <text evidence="4">The sequence shown here is derived from an EMBL/GenBank/DDBJ whole genome shotgun (WGS) entry which is preliminary data.</text>
</comment>
<dbReference type="OrthoDB" id="7338235at2"/>
<evidence type="ECO:0000256" key="1">
    <source>
        <dbReference type="SAM" id="MobiDB-lite"/>
    </source>
</evidence>
<protein>
    <submittedName>
        <fullName evidence="4">SPOR domain-containing protein</fullName>
    </submittedName>
</protein>
<evidence type="ECO:0000259" key="3">
    <source>
        <dbReference type="PROSITE" id="PS51724"/>
    </source>
</evidence>